<feature type="transmembrane region" description="Helical" evidence="7">
    <location>
        <begin position="82"/>
        <end position="105"/>
    </location>
</feature>
<dbReference type="EMBL" id="JAPDDP010000058">
    <property type="protein sequence ID" value="MDA0183666.1"/>
    <property type="molecule type" value="Genomic_DNA"/>
</dbReference>
<dbReference type="GO" id="GO:0006508">
    <property type="term" value="P:proteolysis"/>
    <property type="evidence" value="ECO:0007669"/>
    <property type="project" value="UniProtKB-KW"/>
</dbReference>
<name>A0A9X3SBJ0_9ACTN</name>
<dbReference type="InterPro" id="IPR052173">
    <property type="entry name" value="Beta-lactam_resp_regulator"/>
</dbReference>
<keyword evidence="10" id="KW-1185">Reference proteome</keyword>
<feature type="domain" description="Peptidase M48" evidence="8">
    <location>
        <begin position="119"/>
        <end position="181"/>
    </location>
</feature>
<gene>
    <name evidence="9" type="ORF">OJ997_25380</name>
</gene>
<dbReference type="Proteomes" id="UP001147653">
    <property type="component" value="Unassembled WGS sequence"/>
</dbReference>
<evidence type="ECO:0000259" key="8">
    <source>
        <dbReference type="Pfam" id="PF01435"/>
    </source>
</evidence>
<evidence type="ECO:0000256" key="3">
    <source>
        <dbReference type="ARBA" id="ARBA00022801"/>
    </source>
</evidence>
<keyword evidence="7" id="KW-1133">Transmembrane helix</keyword>
<evidence type="ECO:0000256" key="5">
    <source>
        <dbReference type="ARBA" id="ARBA00023049"/>
    </source>
</evidence>
<dbReference type="InterPro" id="IPR001915">
    <property type="entry name" value="Peptidase_M48"/>
</dbReference>
<sequence>MTFLVVAGVLLAAAIALPHALKLDRAPAGFTSAIWLSALLLRALASVGVAVAAEVYLPITGLLEPFGAWCAGALSSHTVTDAVFGLPALALAGSLLFSVGGLFVAARRVRGLVRDTAIGAGPGGSIVLSDGALLVAVAGLRRPQVVVSAGALVELDEAELRAGLDHERGHIALRHRYLLVAGELARAVGRFLPGTSAAARELTFALERHADSYALSRRHEPAVLASAICKAARGAFAAPALSLGGGVVTRRARLLLEADPEAKPPRPHPGLVALAPAMAVLVVGAALALPFAAHAGYHEKHRLGTPHTCHASDAA</sequence>
<keyword evidence="7" id="KW-0812">Transmembrane</keyword>
<evidence type="ECO:0000256" key="4">
    <source>
        <dbReference type="ARBA" id="ARBA00022833"/>
    </source>
</evidence>
<keyword evidence="5 6" id="KW-0482">Metalloprotease</keyword>
<keyword evidence="2" id="KW-0479">Metal-binding</keyword>
<evidence type="ECO:0000256" key="1">
    <source>
        <dbReference type="ARBA" id="ARBA00022670"/>
    </source>
</evidence>
<keyword evidence="7" id="KW-0472">Membrane</keyword>
<evidence type="ECO:0000313" key="10">
    <source>
        <dbReference type="Proteomes" id="UP001147653"/>
    </source>
</evidence>
<dbReference type="PANTHER" id="PTHR34978:SF3">
    <property type="entry name" value="SLR0241 PROTEIN"/>
    <property type="match status" value="1"/>
</dbReference>
<dbReference type="Gene3D" id="3.30.2010.10">
    <property type="entry name" value="Metalloproteases ('zincins'), catalytic domain"/>
    <property type="match status" value="1"/>
</dbReference>
<keyword evidence="1 6" id="KW-0645">Protease</keyword>
<comment type="caution">
    <text evidence="9">The sequence shown here is derived from an EMBL/GenBank/DDBJ whole genome shotgun (WGS) entry which is preliminary data.</text>
</comment>
<keyword evidence="4 6" id="KW-0862">Zinc</keyword>
<evidence type="ECO:0000313" key="9">
    <source>
        <dbReference type="EMBL" id="MDA0183666.1"/>
    </source>
</evidence>
<evidence type="ECO:0000256" key="2">
    <source>
        <dbReference type="ARBA" id="ARBA00022723"/>
    </source>
</evidence>
<accession>A0A9X3SBJ0</accession>
<dbReference type="AlphaFoldDB" id="A0A9X3SBJ0"/>
<dbReference type="Pfam" id="PF01435">
    <property type="entry name" value="Peptidase_M48"/>
    <property type="match status" value="1"/>
</dbReference>
<dbReference type="GO" id="GO:0046872">
    <property type="term" value="F:metal ion binding"/>
    <property type="evidence" value="ECO:0007669"/>
    <property type="project" value="UniProtKB-KW"/>
</dbReference>
<feature type="transmembrane region" description="Helical" evidence="7">
    <location>
        <begin position="271"/>
        <end position="293"/>
    </location>
</feature>
<protein>
    <submittedName>
        <fullName evidence="9">M48 family metalloprotease</fullName>
        <ecNumber evidence="9">3.4.24.-</ecNumber>
    </submittedName>
</protein>
<dbReference type="EC" id="3.4.24.-" evidence="9"/>
<evidence type="ECO:0000256" key="6">
    <source>
        <dbReference type="RuleBase" id="RU003983"/>
    </source>
</evidence>
<evidence type="ECO:0000256" key="7">
    <source>
        <dbReference type="SAM" id="Phobius"/>
    </source>
</evidence>
<proteinExistence type="inferred from homology"/>
<organism evidence="9 10">
    <name type="scientific">Solirubrobacter phytolaccae</name>
    <dbReference type="NCBI Taxonomy" id="1404360"/>
    <lineage>
        <taxon>Bacteria</taxon>
        <taxon>Bacillati</taxon>
        <taxon>Actinomycetota</taxon>
        <taxon>Thermoleophilia</taxon>
        <taxon>Solirubrobacterales</taxon>
        <taxon>Solirubrobacteraceae</taxon>
        <taxon>Solirubrobacter</taxon>
    </lineage>
</organism>
<reference evidence="9" key="1">
    <citation type="submission" date="2022-10" db="EMBL/GenBank/DDBJ databases">
        <title>The WGS of Solirubrobacter phytolaccae KCTC 29190.</title>
        <authorList>
            <person name="Jiang Z."/>
        </authorList>
    </citation>
    <scope>NUCLEOTIDE SEQUENCE</scope>
    <source>
        <strain evidence="9">KCTC 29190</strain>
    </source>
</reference>
<comment type="similarity">
    <text evidence="6">Belongs to the peptidase M48 family.</text>
</comment>
<dbReference type="PANTHER" id="PTHR34978">
    <property type="entry name" value="POSSIBLE SENSOR-TRANSDUCER PROTEIN BLAR"/>
    <property type="match status" value="1"/>
</dbReference>
<keyword evidence="3 6" id="KW-0378">Hydrolase</keyword>
<comment type="cofactor">
    <cofactor evidence="6">
        <name>Zn(2+)</name>
        <dbReference type="ChEBI" id="CHEBI:29105"/>
    </cofactor>
    <text evidence="6">Binds 1 zinc ion per subunit.</text>
</comment>
<dbReference type="RefSeq" id="WP_270028077.1">
    <property type="nucleotide sequence ID" value="NZ_JAPDDP010000058.1"/>
</dbReference>
<dbReference type="GO" id="GO:0004222">
    <property type="term" value="F:metalloendopeptidase activity"/>
    <property type="evidence" value="ECO:0007669"/>
    <property type="project" value="InterPro"/>
</dbReference>